<dbReference type="Proteomes" id="UP001552299">
    <property type="component" value="Unassembled WGS sequence"/>
</dbReference>
<gene>
    <name evidence="1" type="ORF">M5K25_007812</name>
</gene>
<name>A0ABD0VM79_DENTH</name>
<evidence type="ECO:0000313" key="1">
    <source>
        <dbReference type="EMBL" id="KAL0923742.1"/>
    </source>
</evidence>
<organism evidence="1 2">
    <name type="scientific">Dendrobium thyrsiflorum</name>
    <name type="common">Pinecone-like raceme dendrobium</name>
    <name type="synonym">Orchid</name>
    <dbReference type="NCBI Taxonomy" id="117978"/>
    <lineage>
        <taxon>Eukaryota</taxon>
        <taxon>Viridiplantae</taxon>
        <taxon>Streptophyta</taxon>
        <taxon>Embryophyta</taxon>
        <taxon>Tracheophyta</taxon>
        <taxon>Spermatophyta</taxon>
        <taxon>Magnoliopsida</taxon>
        <taxon>Liliopsida</taxon>
        <taxon>Asparagales</taxon>
        <taxon>Orchidaceae</taxon>
        <taxon>Epidendroideae</taxon>
        <taxon>Malaxideae</taxon>
        <taxon>Dendrobiinae</taxon>
        <taxon>Dendrobium</taxon>
    </lineage>
</organism>
<dbReference type="EMBL" id="JANQDX010000006">
    <property type="protein sequence ID" value="KAL0923742.1"/>
    <property type="molecule type" value="Genomic_DNA"/>
</dbReference>
<sequence>MVFLYRISEQGTITHLMAVKENNFNLPVPRDVSTTALINSTDTHFDLVSLSQEEYDCLPLQSQMTTSASHMVSFTTSNRWKMNPKMMEITMKRRKAKTVIVGKVAGGGGGGRWLMIIQRPGRICSSIDNDINMRKTIVGGLGWKWGKFGE</sequence>
<proteinExistence type="predicted"/>
<keyword evidence="2" id="KW-1185">Reference proteome</keyword>
<comment type="caution">
    <text evidence="1">The sequence shown here is derived from an EMBL/GenBank/DDBJ whole genome shotgun (WGS) entry which is preliminary data.</text>
</comment>
<accession>A0ABD0VM79</accession>
<protein>
    <submittedName>
        <fullName evidence="1">Uncharacterized protein</fullName>
    </submittedName>
</protein>
<reference evidence="1 2" key="1">
    <citation type="journal article" date="2024" name="Plant Biotechnol. J.">
        <title>Dendrobium thyrsiflorum genome and its molecular insights into genes involved in important horticultural traits.</title>
        <authorList>
            <person name="Chen B."/>
            <person name="Wang J.Y."/>
            <person name="Zheng P.J."/>
            <person name="Li K.L."/>
            <person name="Liang Y.M."/>
            <person name="Chen X.F."/>
            <person name="Zhang C."/>
            <person name="Zhao X."/>
            <person name="He X."/>
            <person name="Zhang G.Q."/>
            <person name="Liu Z.J."/>
            <person name="Xu Q."/>
        </authorList>
    </citation>
    <scope>NUCLEOTIDE SEQUENCE [LARGE SCALE GENOMIC DNA]</scope>
    <source>
        <strain evidence="1">GZMU011</strain>
    </source>
</reference>
<dbReference type="AlphaFoldDB" id="A0ABD0VM79"/>
<evidence type="ECO:0000313" key="2">
    <source>
        <dbReference type="Proteomes" id="UP001552299"/>
    </source>
</evidence>